<keyword evidence="3" id="KW-1185">Reference proteome</keyword>
<dbReference type="InterPro" id="IPR027396">
    <property type="entry name" value="DsrEFH-like"/>
</dbReference>
<dbReference type="FunCoup" id="A0A5Q0BHJ6">
    <property type="interactions" value="69"/>
</dbReference>
<dbReference type="InterPro" id="IPR003787">
    <property type="entry name" value="Sulphur_relay_DsrE/F-like"/>
</dbReference>
<dbReference type="RefSeq" id="WP_153249282.1">
    <property type="nucleotide sequence ID" value="NZ_CP044205.1"/>
</dbReference>
<evidence type="ECO:0000256" key="1">
    <source>
        <dbReference type="ARBA" id="ARBA00005996"/>
    </source>
</evidence>
<reference evidence="2 3" key="1">
    <citation type="submission" date="2019-09" db="EMBL/GenBank/DDBJ databases">
        <title>Ecophysiology of the spiral-shaped methanotroph Methylospira mobilis as revealed by the complete genome sequence.</title>
        <authorList>
            <person name="Oshkin I.Y."/>
            <person name="Dedysh S.N."/>
            <person name="Miroshnikov K."/>
            <person name="Danilova O.V."/>
            <person name="Hakobyan A."/>
            <person name="Liesack W."/>
        </authorList>
    </citation>
    <scope>NUCLEOTIDE SEQUENCE [LARGE SCALE GENOMIC DNA]</scope>
    <source>
        <strain evidence="2 3">Shm1</strain>
    </source>
</reference>
<comment type="similarity">
    <text evidence="1">Belongs to the DsrF/TusC family.</text>
</comment>
<evidence type="ECO:0000313" key="3">
    <source>
        <dbReference type="Proteomes" id="UP000325755"/>
    </source>
</evidence>
<proteinExistence type="inferred from homology"/>
<organism evidence="2 3">
    <name type="scientific">Candidatus Methylospira mobilis</name>
    <dbReference type="NCBI Taxonomy" id="1808979"/>
    <lineage>
        <taxon>Bacteria</taxon>
        <taxon>Pseudomonadati</taxon>
        <taxon>Pseudomonadota</taxon>
        <taxon>Gammaproteobacteria</taxon>
        <taxon>Methylococcales</taxon>
        <taxon>Methylococcaceae</taxon>
        <taxon>Candidatus Methylospira</taxon>
    </lineage>
</organism>
<dbReference type="InParanoid" id="A0A5Q0BHJ6"/>
<dbReference type="SUPFAM" id="SSF75169">
    <property type="entry name" value="DsrEFH-like"/>
    <property type="match status" value="1"/>
</dbReference>
<dbReference type="KEGG" id="mmob:F6R98_12290"/>
<dbReference type="OrthoDB" id="9789418at2"/>
<gene>
    <name evidence="2" type="ORF">F6R98_12290</name>
</gene>
<name>A0A5Q0BHJ6_9GAMM</name>
<dbReference type="Pfam" id="PF02635">
    <property type="entry name" value="DsrE"/>
    <property type="match status" value="1"/>
</dbReference>
<dbReference type="PANTHER" id="PTHR38780">
    <property type="entry name" value="PROTEIN TUSC"/>
    <property type="match status" value="1"/>
</dbReference>
<dbReference type="Proteomes" id="UP000325755">
    <property type="component" value="Chromosome"/>
</dbReference>
<protein>
    <submittedName>
        <fullName evidence="2">Uncharacterized protein</fullName>
    </submittedName>
</protein>
<dbReference type="EMBL" id="CP044205">
    <property type="protein sequence ID" value="QFY43300.1"/>
    <property type="molecule type" value="Genomic_DNA"/>
</dbReference>
<dbReference type="PANTHER" id="PTHR38780:SF1">
    <property type="entry name" value="PROTEIN TUSC"/>
    <property type="match status" value="1"/>
</dbReference>
<dbReference type="InterPro" id="IPR017462">
    <property type="entry name" value="Sulphur_relay_TusC/DsrF"/>
</dbReference>
<sequence length="117" mass="12830">MAAVKQFCFVIRHAPDDDFRAGELLDMALTTAAFDQIATVVFMDEGVLHLLPGRNSRSNVVQMLAAFDLYDLAPPWVETESLSARGATAADLPVPVRFIDKDELSRLLARQQVLVAG</sequence>
<dbReference type="AlphaFoldDB" id="A0A5Q0BHJ6"/>
<dbReference type="Gene3D" id="3.40.1260.10">
    <property type="entry name" value="DsrEFH-like"/>
    <property type="match status" value="1"/>
</dbReference>
<accession>A0A5Q0BHJ6</accession>
<evidence type="ECO:0000313" key="2">
    <source>
        <dbReference type="EMBL" id="QFY43300.1"/>
    </source>
</evidence>